<dbReference type="EMBL" id="SLZR01000004">
    <property type="protein sequence ID" value="TCS42062.1"/>
    <property type="molecule type" value="Genomic_DNA"/>
</dbReference>
<accession>A0A4R3I9J6</accession>
<keyword evidence="6 9" id="KW-0408">Iron</keyword>
<feature type="domain" description="Radical SAM core" evidence="10">
    <location>
        <begin position="18"/>
        <end position="217"/>
    </location>
</feature>
<dbReference type="SFLD" id="SFLDF00376">
    <property type="entry name" value="7-carboxy-7-deazaguanine_synth"/>
    <property type="match status" value="1"/>
</dbReference>
<dbReference type="CDD" id="cd01335">
    <property type="entry name" value="Radical_SAM"/>
    <property type="match status" value="1"/>
</dbReference>
<dbReference type="InterPro" id="IPR030977">
    <property type="entry name" value="QueE_Cx14CxxC"/>
</dbReference>
<name>A0A4R3I9J6_9GAMM</name>
<feature type="binding site" evidence="9">
    <location>
        <position position="90"/>
    </location>
    <ligand>
        <name>substrate</name>
    </ligand>
</feature>
<evidence type="ECO:0000256" key="8">
    <source>
        <dbReference type="ARBA" id="ARBA00023239"/>
    </source>
</evidence>
<comment type="cofactor">
    <cofactor evidence="9">
        <name>Mg(2+)</name>
        <dbReference type="ChEBI" id="CHEBI:18420"/>
    </cofactor>
</comment>
<evidence type="ECO:0000256" key="6">
    <source>
        <dbReference type="ARBA" id="ARBA00023004"/>
    </source>
</evidence>
<comment type="catalytic activity">
    <reaction evidence="9">
        <text>6-carboxy-5,6,7,8-tetrahydropterin + H(+) = 7-carboxy-7-carbaguanine + NH4(+)</text>
        <dbReference type="Rhea" id="RHEA:27974"/>
        <dbReference type="ChEBI" id="CHEBI:15378"/>
        <dbReference type="ChEBI" id="CHEBI:28938"/>
        <dbReference type="ChEBI" id="CHEBI:61032"/>
        <dbReference type="ChEBI" id="CHEBI:61036"/>
        <dbReference type="EC" id="4.3.99.3"/>
    </reaction>
</comment>
<feature type="binding site" evidence="9">
    <location>
        <position position="27"/>
    </location>
    <ligand>
        <name>substrate</name>
    </ligand>
</feature>
<comment type="caution">
    <text evidence="9">Lacks conserved residue(s) required for the propagation of feature annotation.</text>
</comment>
<comment type="subunit">
    <text evidence="9">Homodimer.</text>
</comment>
<evidence type="ECO:0000259" key="10">
    <source>
        <dbReference type="PROSITE" id="PS51918"/>
    </source>
</evidence>
<keyword evidence="3 9" id="KW-0479">Metal-binding</keyword>
<dbReference type="AlphaFoldDB" id="A0A4R3I9J6"/>
<dbReference type="RefSeq" id="WP_132700854.1">
    <property type="nucleotide sequence ID" value="NZ_SLZR01000004.1"/>
</dbReference>
<dbReference type="GO" id="GO:0008616">
    <property type="term" value="P:tRNA queuosine(34) biosynthetic process"/>
    <property type="evidence" value="ECO:0007669"/>
    <property type="project" value="UniProtKB-UniRule"/>
</dbReference>
<dbReference type="Proteomes" id="UP000295793">
    <property type="component" value="Unassembled WGS sequence"/>
</dbReference>
<evidence type="ECO:0000313" key="12">
    <source>
        <dbReference type="Proteomes" id="UP000295793"/>
    </source>
</evidence>
<organism evidence="11 12">
    <name type="scientific">Reinekea marinisedimentorum</name>
    <dbReference type="NCBI Taxonomy" id="230495"/>
    <lineage>
        <taxon>Bacteria</taxon>
        <taxon>Pseudomonadati</taxon>
        <taxon>Pseudomonadota</taxon>
        <taxon>Gammaproteobacteria</taxon>
        <taxon>Oceanospirillales</taxon>
        <taxon>Saccharospirillaceae</taxon>
        <taxon>Reinekea</taxon>
    </lineage>
</organism>
<comment type="caution">
    <text evidence="11">The sequence shown here is derived from an EMBL/GenBank/DDBJ whole genome shotgun (WGS) entry which is preliminary data.</text>
</comment>
<dbReference type="Pfam" id="PF04055">
    <property type="entry name" value="Radical_SAM"/>
    <property type="match status" value="1"/>
</dbReference>
<feature type="binding site" evidence="9">
    <location>
        <begin position="133"/>
        <end position="135"/>
    </location>
    <ligand>
        <name>S-adenosyl-L-methionine</name>
        <dbReference type="ChEBI" id="CHEBI:59789"/>
    </ligand>
</feature>
<dbReference type="PANTHER" id="PTHR42836">
    <property type="entry name" value="7-CARBOXY-7-DEAZAGUANINE SYNTHASE"/>
    <property type="match status" value="1"/>
</dbReference>
<feature type="binding site" evidence="9">
    <location>
        <position position="31"/>
    </location>
    <ligand>
        <name>[4Fe-4S] cluster</name>
        <dbReference type="ChEBI" id="CHEBI:49883"/>
        <note>4Fe-4S-S-AdoMet</note>
    </ligand>
</feature>
<dbReference type="InterPro" id="IPR007197">
    <property type="entry name" value="rSAM"/>
</dbReference>
<evidence type="ECO:0000256" key="3">
    <source>
        <dbReference type="ARBA" id="ARBA00022723"/>
    </source>
</evidence>
<evidence type="ECO:0000256" key="4">
    <source>
        <dbReference type="ARBA" id="ARBA00022785"/>
    </source>
</evidence>
<protein>
    <recommendedName>
        <fullName evidence="9">7-carboxy-7-deazaguanine synthase</fullName>
        <shortName evidence="9">CDG synthase</shortName>
        <ecNumber evidence="9">4.3.99.3</ecNumber>
    </recommendedName>
    <alternativeName>
        <fullName evidence="9">Queuosine biosynthesis protein QueE</fullName>
    </alternativeName>
</protein>
<evidence type="ECO:0000313" key="11">
    <source>
        <dbReference type="EMBL" id="TCS42062.1"/>
    </source>
</evidence>
<dbReference type="OrthoDB" id="9792276at2"/>
<dbReference type="InterPro" id="IPR013785">
    <property type="entry name" value="Aldolase_TIM"/>
</dbReference>
<evidence type="ECO:0000256" key="1">
    <source>
        <dbReference type="ARBA" id="ARBA00022485"/>
    </source>
</evidence>
<evidence type="ECO:0000256" key="9">
    <source>
        <dbReference type="HAMAP-Rule" id="MF_00917"/>
    </source>
</evidence>
<evidence type="ECO:0000256" key="2">
    <source>
        <dbReference type="ARBA" id="ARBA00022691"/>
    </source>
</evidence>
<keyword evidence="5 9" id="KW-0460">Magnesium</keyword>
<proteinExistence type="inferred from homology"/>
<evidence type="ECO:0000256" key="5">
    <source>
        <dbReference type="ARBA" id="ARBA00022842"/>
    </source>
</evidence>
<dbReference type="SFLD" id="SFLDS00029">
    <property type="entry name" value="Radical_SAM"/>
    <property type="match status" value="1"/>
</dbReference>
<comment type="function">
    <text evidence="9">Catalyzes the complex heterocyclic radical-mediated conversion of 6-carboxy-5,6,7,8-tetrahydropterin (CPH4) to 7-carboxy-7-deazaguanine (CDG), a step common to the biosynthetic pathways of all 7-deazapurine-containing compounds.</text>
</comment>
<dbReference type="PROSITE" id="PS51918">
    <property type="entry name" value="RADICAL_SAM"/>
    <property type="match status" value="1"/>
</dbReference>
<reference evidence="11 12" key="1">
    <citation type="submission" date="2019-03" db="EMBL/GenBank/DDBJ databases">
        <title>Genomic Encyclopedia of Archaeal and Bacterial Type Strains, Phase II (KMG-II): from individual species to whole genera.</title>
        <authorList>
            <person name="Goeker M."/>
        </authorList>
    </citation>
    <scope>NUCLEOTIDE SEQUENCE [LARGE SCALE GENOMIC DNA]</scope>
    <source>
        <strain evidence="11 12">DSM 15388</strain>
    </source>
</reference>
<keyword evidence="1 9" id="KW-0004">4Fe-4S</keyword>
<keyword evidence="12" id="KW-1185">Reference proteome</keyword>
<feature type="binding site" evidence="9">
    <location>
        <position position="49"/>
    </location>
    <ligand>
        <name>[4Fe-4S] cluster</name>
        <dbReference type="ChEBI" id="CHEBI:49883"/>
        <note>4Fe-4S-S-AdoMet</note>
    </ligand>
</feature>
<dbReference type="EC" id="4.3.99.3" evidence="9"/>
<comment type="similarity">
    <text evidence="9">Belongs to the radical SAM superfamily. 7-carboxy-7-deazaguanine synthase family.</text>
</comment>
<dbReference type="InterPro" id="IPR024924">
    <property type="entry name" value="7-CO-7-deazaguanine_synth-like"/>
</dbReference>
<feature type="binding site" evidence="9">
    <location>
        <position position="46"/>
    </location>
    <ligand>
        <name>[4Fe-4S] cluster</name>
        <dbReference type="ChEBI" id="CHEBI:49883"/>
        <note>4Fe-4S-S-AdoMet</note>
    </ligand>
</feature>
<keyword evidence="8 9" id="KW-0456">Lyase</keyword>
<comment type="cofactor">
    <cofactor evidence="9">
        <name>S-adenosyl-L-methionine</name>
        <dbReference type="ChEBI" id="CHEBI:59789"/>
    </cofactor>
    <text evidence="9">Binds 1 S-adenosyl-L-methionine per subunit.</text>
</comment>
<keyword evidence="2 9" id="KW-0949">S-adenosyl-L-methionine</keyword>
<dbReference type="NCBIfam" id="TIGR04508">
    <property type="entry name" value="queE_Cx14CxxC"/>
    <property type="match status" value="1"/>
</dbReference>
<evidence type="ECO:0000256" key="7">
    <source>
        <dbReference type="ARBA" id="ARBA00023014"/>
    </source>
</evidence>
<dbReference type="GO" id="GO:0051539">
    <property type="term" value="F:4 iron, 4 sulfur cluster binding"/>
    <property type="evidence" value="ECO:0007669"/>
    <property type="project" value="UniProtKB-UniRule"/>
</dbReference>
<dbReference type="SUPFAM" id="SSF102114">
    <property type="entry name" value="Radical SAM enzymes"/>
    <property type="match status" value="1"/>
</dbReference>
<feature type="binding site" evidence="9">
    <location>
        <begin position="48"/>
        <end position="50"/>
    </location>
    <ligand>
        <name>S-adenosyl-L-methionine</name>
        <dbReference type="ChEBI" id="CHEBI:59789"/>
    </ligand>
</feature>
<dbReference type="GO" id="GO:0016840">
    <property type="term" value="F:carbon-nitrogen lyase activity"/>
    <property type="evidence" value="ECO:0007669"/>
    <property type="project" value="UniProtKB-UniRule"/>
</dbReference>
<keyword evidence="4 9" id="KW-0671">Queuosine biosynthesis</keyword>
<comment type="cofactor">
    <cofactor evidence="9">
        <name>[4Fe-4S] cluster</name>
        <dbReference type="ChEBI" id="CHEBI:49883"/>
    </cofactor>
    <text evidence="9">Binds 1 [4Fe-4S] cluster. The cluster is coordinated with 3 cysteines and an exchangeable S-adenosyl-L-methionine.</text>
</comment>
<feature type="binding site" evidence="9">
    <location>
        <position position="92"/>
    </location>
    <ligand>
        <name>S-adenosyl-L-methionine</name>
        <dbReference type="ChEBI" id="CHEBI:59789"/>
    </ligand>
</feature>
<dbReference type="PANTHER" id="PTHR42836:SF1">
    <property type="entry name" value="7-CARBOXY-7-DEAZAGUANINE SYNTHASE"/>
    <property type="match status" value="1"/>
</dbReference>
<keyword evidence="7 9" id="KW-0411">Iron-sulfur</keyword>
<feature type="binding site" evidence="9">
    <location>
        <position position="51"/>
    </location>
    <ligand>
        <name>Mg(2+)</name>
        <dbReference type="ChEBI" id="CHEBI:18420"/>
    </ligand>
</feature>
<sequence length="217" mass="24147">MTYSVKEMFYSLQGEGHHSGRPSVFCRFAGCNLWNGKEASRATSVCTFCDTDFIGTDGQNGGKFKTEAALAEAIESLWPENAGNRFVVFTGGEPALQLTPALIRELQQRGFECAVESNGTLPLPTELDWVCISPKGSSEVVITECDELKLVYPQQNALPERFAAVKARYRYLSPLNDWTQSSLLASSHGNTQQCIEYCLQNPQWRLTLQSHKILNID</sequence>
<dbReference type="GO" id="GO:1904047">
    <property type="term" value="F:S-adenosyl-L-methionine binding"/>
    <property type="evidence" value="ECO:0007669"/>
    <property type="project" value="UniProtKB-UniRule"/>
</dbReference>
<dbReference type="Gene3D" id="3.20.20.70">
    <property type="entry name" value="Aldolase class I"/>
    <property type="match status" value="1"/>
</dbReference>
<feature type="binding site" evidence="9">
    <location>
        <begin position="12"/>
        <end position="14"/>
    </location>
    <ligand>
        <name>substrate</name>
    </ligand>
</feature>
<dbReference type="UniPathway" id="UPA00391"/>
<dbReference type="InterPro" id="IPR058240">
    <property type="entry name" value="rSAM_sf"/>
</dbReference>
<gene>
    <name evidence="9" type="primary">queE</name>
    <name evidence="11" type="ORF">BCF53_104167</name>
</gene>
<dbReference type="HAMAP" id="MF_00917">
    <property type="entry name" value="QueE"/>
    <property type="match status" value="1"/>
</dbReference>
<dbReference type="PIRSF" id="PIRSF000370">
    <property type="entry name" value="QueE"/>
    <property type="match status" value="1"/>
</dbReference>
<dbReference type="GO" id="GO:0000287">
    <property type="term" value="F:magnesium ion binding"/>
    <property type="evidence" value="ECO:0007669"/>
    <property type="project" value="UniProtKB-UniRule"/>
</dbReference>
<comment type="pathway">
    <text evidence="9">Purine metabolism; 7-cyano-7-deazaguanine biosynthesis.</text>
</comment>